<protein>
    <submittedName>
        <fullName evidence="1">Uncharacterized protein</fullName>
    </submittedName>
</protein>
<name>X0TET0_9ZZZZ</name>
<evidence type="ECO:0000313" key="1">
    <source>
        <dbReference type="EMBL" id="GAF92023.1"/>
    </source>
</evidence>
<reference evidence="1" key="1">
    <citation type="journal article" date="2014" name="Front. Microbiol.">
        <title>High frequency of phylogenetically diverse reductive dehalogenase-homologous genes in deep subseafloor sedimentary metagenomes.</title>
        <authorList>
            <person name="Kawai M."/>
            <person name="Futagami T."/>
            <person name="Toyoda A."/>
            <person name="Takaki Y."/>
            <person name="Nishi S."/>
            <person name="Hori S."/>
            <person name="Arai W."/>
            <person name="Tsubouchi T."/>
            <person name="Morono Y."/>
            <person name="Uchiyama I."/>
            <person name="Ito T."/>
            <person name="Fujiyama A."/>
            <person name="Inagaki F."/>
            <person name="Takami H."/>
        </authorList>
    </citation>
    <scope>NUCLEOTIDE SEQUENCE</scope>
    <source>
        <strain evidence="1">Expedition CK06-06</strain>
    </source>
</reference>
<comment type="caution">
    <text evidence="1">The sequence shown here is derived from an EMBL/GenBank/DDBJ whole genome shotgun (WGS) entry which is preliminary data.</text>
</comment>
<proteinExistence type="predicted"/>
<sequence>MSSDGGERVNEQRIRAALSRLTQERRPVLVELSGMPRLGKSVFCDSLVDLVREAGLNPG</sequence>
<feature type="non-terminal residue" evidence="1">
    <location>
        <position position="59"/>
    </location>
</feature>
<gene>
    <name evidence="1" type="ORF">S01H1_19135</name>
</gene>
<accession>X0TET0</accession>
<dbReference type="AlphaFoldDB" id="X0TET0"/>
<organism evidence="1">
    <name type="scientific">marine sediment metagenome</name>
    <dbReference type="NCBI Taxonomy" id="412755"/>
    <lineage>
        <taxon>unclassified sequences</taxon>
        <taxon>metagenomes</taxon>
        <taxon>ecological metagenomes</taxon>
    </lineage>
</organism>
<dbReference type="EMBL" id="BARS01010301">
    <property type="protein sequence ID" value="GAF92023.1"/>
    <property type="molecule type" value="Genomic_DNA"/>
</dbReference>